<reference evidence="4" key="1">
    <citation type="submission" date="2019-02" db="EMBL/GenBank/DDBJ databases">
        <title>Draft genome of the type strain Pelomonas aquatica CCUG 52575T.</title>
        <authorList>
            <person name="Gomila M."/>
            <person name="Lalucat J."/>
        </authorList>
    </citation>
    <scope>NUCLEOTIDE SEQUENCE</scope>
    <source>
        <strain evidence="4">CCUG 52575</strain>
    </source>
</reference>
<evidence type="ECO:0000256" key="2">
    <source>
        <dbReference type="ARBA" id="ARBA00023002"/>
    </source>
</evidence>
<gene>
    <name evidence="4" type="ORF">EXJ73_15860</name>
</gene>
<organism evidence="4 5">
    <name type="scientific">Pelomonas aquatica</name>
    <dbReference type="NCBI Taxonomy" id="431058"/>
    <lineage>
        <taxon>Bacteria</taxon>
        <taxon>Pseudomonadati</taxon>
        <taxon>Pseudomonadota</taxon>
        <taxon>Betaproteobacteria</taxon>
        <taxon>Burkholderiales</taxon>
        <taxon>Sphaerotilaceae</taxon>
        <taxon>Roseateles</taxon>
    </lineage>
</organism>
<protein>
    <submittedName>
        <fullName evidence="4">SDR family NAD(P)-dependent oxidoreductase</fullName>
    </submittedName>
</protein>
<sequence>MIASMRPLSRAHGLPATPAGRGTKETSIMTIPSMSDADFRDRYGPWALISGASEGTGAEFALQAAAKGLNVILVARRIDKLNELAERIRAEQKVEVHTVSLDLTAADAAAQLQQAAAGRDLGLVVFNAGGDSVGGPFLDKPYASWRTLTQRNIDLLTEACHAFGTAFAKRGRGGLILVGSEAALGGCGRLAIYTATKAYAMNFGESLWKELKPHGVDVLNLLIGATDTPKLRTVFAKNNLSPDLVPLTPSQEVARLGLSGLGRGPTLVLNALEDLDSPLVSSTIRRERVEVQSKFLDNFYGPA</sequence>
<comment type="caution">
    <text evidence="4">The sequence shown here is derived from an EMBL/GenBank/DDBJ whole genome shotgun (WGS) entry which is preliminary data.</text>
</comment>
<proteinExistence type="inferred from homology"/>
<evidence type="ECO:0000256" key="1">
    <source>
        <dbReference type="ARBA" id="ARBA00006484"/>
    </source>
</evidence>
<dbReference type="EMBL" id="SGUG01000024">
    <property type="protein sequence ID" value="MDG0863939.1"/>
    <property type="molecule type" value="Genomic_DNA"/>
</dbReference>
<feature type="region of interest" description="Disordered" evidence="3">
    <location>
        <begin position="1"/>
        <end position="27"/>
    </location>
</feature>
<dbReference type="InterPro" id="IPR002347">
    <property type="entry name" value="SDR_fam"/>
</dbReference>
<keyword evidence="2" id="KW-0560">Oxidoreductase</keyword>
<evidence type="ECO:0000256" key="3">
    <source>
        <dbReference type="SAM" id="MobiDB-lite"/>
    </source>
</evidence>
<dbReference type="Proteomes" id="UP001152766">
    <property type="component" value="Unassembled WGS sequence"/>
</dbReference>
<accession>A0A9X4R647</accession>
<evidence type="ECO:0000313" key="4">
    <source>
        <dbReference type="EMBL" id="MDG0863939.1"/>
    </source>
</evidence>
<name>A0A9X4R647_9BURK</name>
<dbReference type="AlphaFoldDB" id="A0A9X4R647"/>
<dbReference type="Gene3D" id="3.40.50.720">
    <property type="entry name" value="NAD(P)-binding Rossmann-like Domain"/>
    <property type="match status" value="1"/>
</dbReference>
<evidence type="ECO:0000313" key="5">
    <source>
        <dbReference type="Proteomes" id="UP001152766"/>
    </source>
</evidence>
<keyword evidence="5" id="KW-1185">Reference proteome</keyword>
<dbReference type="GO" id="GO:0016491">
    <property type="term" value="F:oxidoreductase activity"/>
    <property type="evidence" value="ECO:0007669"/>
    <property type="project" value="UniProtKB-KW"/>
</dbReference>
<dbReference type="PANTHER" id="PTHR43899">
    <property type="entry name" value="RH59310P"/>
    <property type="match status" value="1"/>
</dbReference>
<dbReference type="Pfam" id="PF00106">
    <property type="entry name" value="adh_short"/>
    <property type="match status" value="1"/>
</dbReference>
<dbReference type="InterPro" id="IPR051019">
    <property type="entry name" value="VLCFA-Steroid_DH"/>
</dbReference>
<comment type="similarity">
    <text evidence="1">Belongs to the short-chain dehydrogenases/reductases (SDR) family.</text>
</comment>
<dbReference type="PANTHER" id="PTHR43899:SF13">
    <property type="entry name" value="RH59310P"/>
    <property type="match status" value="1"/>
</dbReference>
<dbReference type="PRINTS" id="PR00081">
    <property type="entry name" value="GDHRDH"/>
</dbReference>
<dbReference type="InterPro" id="IPR036291">
    <property type="entry name" value="NAD(P)-bd_dom_sf"/>
</dbReference>
<dbReference type="SUPFAM" id="SSF51735">
    <property type="entry name" value="NAD(P)-binding Rossmann-fold domains"/>
    <property type="match status" value="1"/>
</dbReference>